<accession>A0A086MT93</accession>
<gene>
    <name evidence="1" type="ORF">FM21_28425</name>
</gene>
<dbReference type="InterPro" id="IPR025336">
    <property type="entry name" value="SCO4226-like"/>
</dbReference>
<organism evidence="1 2">
    <name type="scientific">Streptomyces mutabilis</name>
    <dbReference type="NCBI Taxonomy" id="67332"/>
    <lineage>
        <taxon>Bacteria</taxon>
        <taxon>Bacillati</taxon>
        <taxon>Actinomycetota</taxon>
        <taxon>Actinomycetes</taxon>
        <taxon>Kitasatosporales</taxon>
        <taxon>Streptomycetaceae</taxon>
        <taxon>Streptomyces</taxon>
    </lineage>
</organism>
<protein>
    <submittedName>
        <fullName evidence="1">Gualylate cyclase</fullName>
    </submittedName>
</protein>
<keyword evidence="2" id="KW-1185">Reference proteome</keyword>
<dbReference type="EMBL" id="JNFQ01000003">
    <property type="protein sequence ID" value="KFG72111.1"/>
    <property type="molecule type" value="Genomic_DNA"/>
</dbReference>
<reference evidence="1 2" key="1">
    <citation type="submission" date="2014-05" db="EMBL/GenBank/DDBJ databases">
        <title>Complete genome sequence of the Streptomyces mutabilis TRM45540.</title>
        <authorList>
            <person name="Luo X."/>
            <person name="Zhang L."/>
        </authorList>
    </citation>
    <scope>NUCLEOTIDE SEQUENCE [LARGE SCALE GENOMIC DNA]</scope>
    <source>
        <strain evidence="1 2">TRM45540</strain>
    </source>
</reference>
<evidence type="ECO:0000313" key="1">
    <source>
        <dbReference type="EMBL" id="KFG72111.1"/>
    </source>
</evidence>
<dbReference type="RefSeq" id="WP_043381910.1">
    <property type="nucleotide sequence ID" value="NZ_KN039947.1"/>
</dbReference>
<dbReference type="Gene3D" id="3.30.70.3090">
    <property type="entry name" value="ORF SCO4226, nickel-binding ferredoxin-like monomer"/>
    <property type="match status" value="1"/>
</dbReference>
<dbReference type="STRING" id="1915400.FM21_28425"/>
<dbReference type="InterPro" id="IPR042557">
    <property type="entry name" value="SCO4226"/>
</dbReference>
<evidence type="ECO:0000313" key="2">
    <source>
        <dbReference type="Proteomes" id="UP000029095"/>
    </source>
</evidence>
<comment type="caution">
    <text evidence="1">The sequence shown here is derived from an EMBL/GenBank/DDBJ whole genome shotgun (WGS) entry which is preliminary data.</text>
</comment>
<name>A0A086MT93_9ACTN</name>
<dbReference type="HOGENOM" id="CLU_2552077_0_0_11"/>
<dbReference type="Proteomes" id="UP000029095">
    <property type="component" value="Unassembled WGS sequence"/>
</dbReference>
<dbReference type="AlphaFoldDB" id="A0A086MT93"/>
<sequence>MAHFMDVHHGMHGITADRLHQAHQADLALEKDENVHFERAWADPDSGTIYCLSEGPSADAVQRVHERAGHKADEIHEVPLTV</sequence>
<dbReference type="Pfam" id="PF14026">
    <property type="entry name" value="SCO4226-like"/>
    <property type="match status" value="1"/>
</dbReference>
<dbReference type="NCBIfam" id="NF033706">
    <property type="entry name" value="Ni_bind_SCO4226"/>
    <property type="match status" value="1"/>
</dbReference>
<proteinExistence type="predicted"/>